<evidence type="ECO:0000313" key="1">
    <source>
        <dbReference type="EMBL" id="GMT01333.1"/>
    </source>
</evidence>
<accession>A0AAV5U4H0</accession>
<comment type="caution">
    <text evidence="1">The sequence shown here is derived from an EMBL/GenBank/DDBJ whole genome shotgun (WGS) entry which is preliminary data.</text>
</comment>
<evidence type="ECO:0008006" key="3">
    <source>
        <dbReference type="Google" id="ProtNLM"/>
    </source>
</evidence>
<name>A0AAV5U4H0_9BILA</name>
<keyword evidence="2" id="KW-1185">Reference proteome</keyword>
<gene>
    <name evidence="1" type="ORF">PENTCL1PPCAC_23507</name>
</gene>
<dbReference type="Proteomes" id="UP001432027">
    <property type="component" value="Unassembled WGS sequence"/>
</dbReference>
<organism evidence="1 2">
    <name type="scientific">Pristionchus entomophagus</name>
    <dbReference type="NCBI Taxonomy" id="358040"/>
    <lineage>
        <taxon>Eukaryota</taxon>
        <taxon>Metazoa</taxon>
        <taxon>Ecdysozoa</taxon>
        <taxon>Nematoda</taxon>
        <taxon>Chromadorea</taxon>
        <taxon>Rhabditida</taxon>
        <taxon>Rhabditina</taxon>
        <taxon>Diplogasteromorpha</taxon>
        <taxon>Diplogasteroidea</taxon>
        <taxon>Neodiplogasteridae</taxon>
        <taxon>Pristionchus</taxon>
    </lineage>
</organism>
<dbReference type="EMBL" id="BTSX01000005">
    <property type="protein sequence ID" value="GMT01333.1"/>
    <property type="molecule type" value="Genomic_DNA"/>
</dbReference>
<sequence length="77" mass="9002">SLSPEWPSLSYFLFSFSLSLDIVFTRVPPRQRPLPTILTIRPFISLRTLPSKTRPRVYPRVLRARPSQAKRRINVLP</sequence>
<proteinExistence type="predicted"/>
<dbReference type="AlphaFoldDB" id="A0AAV5U4H0"/>
<protein>
    <recommendedName>
        <fullName evidence="3">Ribosomal protein</fullName>
    </recommendedName>
</protein>
<reference evidence="1" key="1">
    <citation type="submission" date="2023-10" db="EMBL/GenBank/DDBJ databases">
        <title>Genome assembly of Pristionchus species.</title>
        <authorList>
            <person name="Yoshida K."/>
            <person name="Sommer R.J."/>
        </authorList>
    </citation>
    <scope>NUCLEOTIDE SEQUENCE</scope>
    <source>
        <strain evidence="1">RS0144</strain>
    </source>
</reference>
<feature type="non-terminal residue" evidence="1">
    <location>
        <position position="1"/>
    </location>
</feature>
<evidence type="ECO:0000313" key="2">
    <source>
        <dbReference type="Proteomes" id="UP001432027"/>
    </source>
</evidence>